<dbReference type="InterPro" id="IPR001387">
    <property type="entry name" value="Cro/C1-type_HTH"/>
</dbReference>
<dbReference type="SUPFAM" id="SSF47413">
    <property type="entry name" value="lambda repressor-like DNA-binding domains"/>
    <property type="match status" value="1"/>
</dbReference>
<dbReference type="RefSeq" id="WP_343887541.1">
    <property type="nucleotide sequence ID" value="NZ_BAAAEH010000003.1"/>
</dbReference>
<feature type="compositionally biased region" description="Low complexity" evidence="1">
    <location>
        <begin position="261"/>
        <end position="276"/>
    </location>
</feature>
<dbReference type="EMBL" id="JBDIME010000015">
    <property type="protein sequence ID" value="MEN2791158.1"/>
    <property type="molecule type" value="Genomic_DNA"/>
</dbReference>
<dbReference type="PANTHER" id="PTHR34475">
    <property type="match status" value="1"/>
</dbReference>
<dbReference type="InterPro" id="IPR025194">
    <property type="entry name" value="RodZ-like_C"/>
</dbReference>
<evidence type="ECO:0000313" key="5">
    <source>
        <dbReference type="Proteomes" id="UP001419910"/>
    </source>
</evidence>
<evidence type="ECO:0000256" key="1">
    <source>
        <dbReference type="SAM" id="MobiDB-lite"/>
    </source>
</evidence>
<dbReference type="Pfam" id="PF13413">
    <property type="entry name" value="HTH_25"/>
    <property type="match status" value="1"/>
</dbReference>
<keyword evidence="5" id="KW-1185">Reference proteome</keyword>
<keyword evidence="2" id="KW-0812">Transmembrane</keyword>
<evidence type="ECO:0000313" key="4">
    <source>
        <dbReference type="EMBL" id="MEN2791158.1"/>
    </source>
</evidence>
<proteinExistence type="predicted"/>
<feature type="domain" description="HTH cro/C1-type" evidence="3">
    <location>
        <begin position="20"/>
        <end position="81"/>
    </location>
</feature>
<dbReference type="Pfam" id="PF13464">
    <property type="entry name" value="RodZ_C"/>
    <property type="match status" value="1"/>
</dbReference>
<keyword evidence="2" id="KW-0472">Membrane</keyword>
<evidence type="ECO:0000259" key="3">
    <source>
        <dbReference type="SMART" id="SM00530"/>
    </source>
</evidence>
<dbReference type="PANTHER" id="PTHR34475:SF1">
    <property type="entry name" value="CYTOSKELETON PROTEIN RODZ"/>
    <property type="match status" value="1"/>
</dbReference>
<dbReference type="InterPro" id="IPR010982">
    <property type="entry name" value="Lambda_DNA-bd_dom_sf"/>
</dbReference>
<protein>
    <submittedName>
        <fullName evidence="4">Helix-turn-helix domain-containing protein</fullName>
    </submittedName>
</protein>
<comment type="caution">
    <text evidence="4">The sequence shown here is derived from an EMBL/GenBank/DDBJ whole genome shotgun (WGS) entry which is preliminary data.</text>
</comment>
<dbReference type="Gene3D" id="1.10.260.40">
    <property type="entry name" value="lambda repressor-like DNA-binding domains"/>
    <property type="match status" value="1"/>
</dbReference>
<feature type="transmembrane region" description="Helical" evidence="2">
    <location>
        <begin position="114"/>
        <end position="133"/>
    </location>
</feature>
<keyword evidence="2" id="KW-1133">Transmembrane helix</keyword>
<evidence type="ECO:0000256" key="2">
    <source>
        <dbReference type="SAM" id="Phobius"/>
    </source>
</evidence>
<reference evidence="4 5" key="1">
    <citation type="submission" date="2024-05" db="EMBL/GenBank/DDBJ databases">
        <authorList>
            <person name="Liu Q."/>
            <person name="Xin Y.-H."/>
        </authorList>
    </citation>
    <scope>NUCLEOTIDE SEQUENCE [LARGE SCALE GENOMIC DNA]</scope>
    <source>
        <strain evidence="4 5">CGMCC 1.10181</strain>
    </source>
</reference>
<feature type="compositionally biased region" description="Low complexity" evidence="1">
    <location>
        <begin position="291"/>
        <end position="316"/>
    </location>
</feature>
<gene>
    <name evidence="4" type="ORF">ABC974_16105</name>
</gene>
<feature type="region of interest" description="Disordered" evidence="1">
    <location>
        <begin position="261"/>
        <end position="316"/>
    </location>
</feature>
<name>A0ABU9Y5T3_9SPHN</name>
<dbReference type="SMART" id="SM00530">
    <property type="entry name" value="HTH_XRE"/>
    <property type="match status" value="1"/>
</dbReference>
<dbReference type="Proteomes" id="UP001419910">
    <property type="component" value="Unassembled WGS sequence"/>
</dbReference>
<sequence length="316" mass="32598">MTDTDPGEEATLFPKTAGERLREAREAQGLSLTEIAARTRIPVRQLEAIEASNFAALPSITYSVGFAKAYARAVGADEVAIARDVRSQNDVAIRHTEYESFEVTDSSRIPTRGLAFAGFGIALVLLIAVGLWYGTTWFRAGDSAPAAPAAETAQVPQAAPTAASPAPAAAGQVSIIATDEVWMRIYDATGKTLYQNTLKPGDRYEVPADANGPMINVGRPDKLQILVNGTAVPPLGDGARAIQDVGISAAALVARASGAPQPVPAATATSAPPQRATQRKPAASRPRSESTPATTATPPVTPPAAAAPTASATPAP</sequence>
<organism evidence="4 5">
    <name type="scientific">Sphingomonas oligophenolica</name>
    <dbReference type="NCBI Taxonomy" id="301154"/>
    <lineage>
        <taxon>Bacteria</taxon>
        <taxon>Pseudomonadati</taxon>
        <taxon>Pseudomonadota</taxon>
        <taxon>Alphaproteobacteria</taxon>
        <taxon>Sphingomonadales</taxon>
        <taxon>Sphingomonadaceae</taxon>
        <taxon>Sphingomonas</taxon>
    </lineage>
</organism>
<dbReference type="InterPro" id="IPR050400">
    <property type="entry name" value="Bact_Cytoskel_RodZ"/>
</dbReference>
<dbReference type="CDD" id="cd00093">
    <property type="entry name" value="HTH_XRE"/>
    <property type="match status" value="1"/>
</dbReference>
<accession>A0ABU9Y5T3</accession>